<gene>
    <name evidence="2" type="ORF">HNR15_002585</name>
</gene>
<dbReference type="RefSeq" id="WP_179482445.1">
    <property type="nucleotide sequence ID" value="NZ_JACCFW010000001.1"/>
</dbReference>
<evidence type="ECO:0000256" key="1">
    <source>
        <dbReference type="SAM" id="Phobius"/>
    </source>
</evidence>
<protein>
    <submittedName>
        <fullName evidence="2">Putative secreted protein</fullName>
    </submittedName>
</protein>
<dbReference type="Proteomes" id="UP000571817">
    <property type="component" value="Unassembled WGS sequence"/>
</dbReference>
<sequence>MAVLIVVILFVCGFTFLVIRRGRRTPSSLFAPPLVAGLPRRQRRSAMRNIRRGTPSSDPTQAQVEREVAQTTVRSRRRTLVIFGIFLVLELVEAVTRRTTPARIFFAAAAVLFAFFLVMTLLQLRGARTYLANTPEPPAPQG</sequence>
<proteinExistence type="predicted"/>
<keyword evidence="3" id="KW-1185">Reference proteome</keyword>
<keyword evidence="1" id="KW-0812">Transmembrane</keyword>
<reference evidence="2 3" key="1">
    <citation type="submission" date="2020-07" db="EMBL/GenBank/DDBJ databases">
        <title>Sequencing the genomes of 1000 actinobacteria strains.</title>
        <authorList>
            <person name="Klenk H.-P."/>
        </authorList>
    </citation>
    <scope>NUCLEOTIDE SEQUENCE [LARGE SCALE GENOMIC DNA]</scope>
    <source>
        <strain evidence="2 3">DSM 29531</strain>
    </source>
</reference>
<feature type="transmembrane region" description="Helical" evidence="1">
    <location>
        <begin position="79"/>
        <end position="96"/>
    </location>
</feature>
<keyword evidence="1" id="KW-0472">Membrane</keyword>
<evidence type="ECO:0000313" key="2">
    <source>
        <dbReference type="EMBL" id="NYJ75622.1"/>
    </source>
</evidence>
<feature type="transmembrane region" description="Helical" evidence="1">
    <location>
        <begin position="6"/>
        <end position="22"/>
    </location>
</feature>
<organism evidence="2 3">
    <name type="scientific">Allobranchiibius huperziae</name>
    <dbReference type="NCBI Taxonomy" id="1874116"/>
    <lineage>
        <taxon>Bacteria</taxon>
        <taxon>Bacillati</taxon>
        <taxon>Actinomycetota</taxon>
        <taxon>Actinomycetes</taxon>
        <taxon>Micrococcales</taxon>
        <taxon>Dermacoccaceae</taxon>
        <taxon>Allobranchiibius</taxon>
    </lineage>
</organism>
<feature type="transmembrane region" description="Helical" evidence="1">
    <location>
        <begin position="102"/>
        <end position="122"/>
    </location>
</feature>
<keyword evidence="1" id="KW-1133">Transmembrane helix</keyword>
<dbReference type="AlphaFoldDB" id="A0A853DDW8"/>
<accession>A0A853DDW8</accession>
<comment type="caution">
    <text evidence="2">The sequence shown here is derived from an EMBL/GenBank/DDBJ whole genome shotgun (WGS) entry which is preliminary data.</text>
</comment>
<evidence type="ECO:0000313" key="3">
    <source>
        <dbReference type="Proteomes" id="UP000571817"/>
    </source>
</evidence>
<name>A0A853DDW8_9MICO</name>
<dbReference type="EMBL" id="JACCFW010000001">
    <property type="protein sequence ID" value="NYJ75622.1"/>
    <property type="molecule type" value="Genomic_DNA"/>
</dbReference>